<evidence type="ECO:0000256" key="5">
    <source>
        <dbReference type="ARBA" id="ARBA00022759"/>
    </source>
</evidence>
<keyword evidence="3 9" id="KW-0540">Nuclease</keyword>
<reference evidence="10" key="1">
    <citation type="submission" date="2017-08" db="EMBL/GenBank/DDBJ databases">
        <title>Microbulbifer marisrubri sp. nov., a halophilic alphaproteobacterium isolated from marine sediment of the Yellow Sea, China.</title>
        <authorList>
            <person name="Zhang G."/>
            <person name="Xiong Q."/>
        </authorList>
    </citation>
    <scope>NUCLEOTIDE SEQUENCE [LARGE SCALE GENOMIC DNA]</scope>
    <source>
        <strain evidence="10">WRN-8</strain>
    </source>
</reference>
<feature type="binding site" evidence="9">
    <location>
        <position position="8"/>
    </location>
    <ligand>
        <name>Mg(2+)</name>
        <dbReference type="ChEBI" id="CHEBI:18420"/>
        <note>catalytic</note>
    </ligand>
</feature>
<dbReference type="EC" id="3.1.-.-" evidence="9"/>
<keyword evidence="6 9" id="KW-0378">Hydrolase</keyword>
<comment type="subunit">
    <text evidence="9">Homodimer, forms a heterotetramer with a Cas1 homodimer.</text>
</comment>
<dbReference type="EMBL" id="LRFG02000002">
    <property type="protein sequence ID" value="PCO05590.1"/>
    <property type="molecule type" value="Genomic_DNA"/>
</dbReference>
<dbReference type="Pfam" id="PF09827">
    <property type="entry name" value="CRISPR_Cas2"/>
    <property type="match status" value="1"/>
</dbReference>
<evidence type="ECO:0000256" key="9">
    <source>
        <dbReference type="HAMAP-Rule" id="MF_01471"/>
    </source>
</evidence>
<comment type="function">
    <text evidence="9">CRISPR (clustered regularly interspaced short palindromic repeat), is an adaptive immune system that provides protection against mobile genetic elements (viruses, transposable elements and conjugative plasmids). CRISPR clusters contain sequences complementary to antecedent mobile elements and target invading nucleic acids. CRISPR clusters are transcribed and processed into CRISPR RNA (crRNA). Functions as a ssRNA-specific endoribonuclease. Involved in the integration of spacer DNA into the CRISPR cassette.</text>
</comment>
<dbReference type="CDD" id="cd09725">
    <property type="entry name" value="Cas2_I_II_III"/>
    <property type="match status" value="1"/>
</dbReference>
<protein>
    <recommendedName>
        <fullName evidence="9">CRISPR-associated endoribonuclease Cas2</fullName>
        <ecNumber evidence="9">3.1.-.-</ecNumber>
    </recommendedName>
</protein>
<dbReference type="PANTHER" id="PTHR34405">
    <property type="entry name" value="CRISPR-ASSOCIATED ENDORIBONUCLEASE CAS2"/>
    <property type="match status" value="1"/>
</dbReference>
<comment type="similarity">
    <text evidence="2 9">Belongs to the CRISPR-associated endoribonuclease Cas2 protein family.</text>
</comment>
<comment type="caution">
    <text evidence="10">The sequence shown here is derived from an EMBL/GenBank/DDBJ whole genome shotgun (WGS) entry which is preliminary data.</text>
</comment>
<accession>A0ABX4I100</accession>
<evidence type="ECO:0000256" key="6">
    <source>
        <dbReference type="ARBA" id="ARBA00022801"/>
    </source>
</evidence>
<dbReference type="GO" id="GO:0004519">
    <property type="term" value="F:endonuclease activity"/>
    <property type="evidence" value="ECO:0007669"/>
    <property type="project" value="UniProtKB-KW"/>
</dbReference>
<keyword evidence="8 9" id="KW-0051">Antiviral defense</keyword>
<evidence type="ECO:0000313" key="10">
    <source>
        <dbReference type="EMBL" id="PCO05590.1"/>
    </source>
</evidence>
<name>A0ABX4I100_9GAMM</name>
<evidence type="ECO:0000256" key="8">
    <source>
        <dbReference type="ARBA" id="ARBA00023118"/>
    </source>
</evidence>
<keyword evidence="7 9" id="KW-0460">Magnesium</keyword>
<keyword evidence="4 9" id="KW-0479">Metal-binding</keyword>
<dbReference type="InterPro" id="IPR021127">
    <property type="entry name" value="CRISPR_associated_Cas2"/>
</dbReference>
<evidence type="ECO:0000256" key="2">
    <source>
        <dbReference type="ARBA" id="ARBA00009959"/>
    </source>
</evidence>
<evidence type="ECO:0000256" key="7">
    <source>
        <dbReference type="ARBA" id="ARBA00022842"/>
    </source>
</evidence>
<proteinExistence type="inferred from homology"/>
<organism evidence="10 11">
    <name type="scientific">Microbulbifer flavimaris</name>
    <dbReference type="NCBI Taxonomy" id="1781068"/>
    <lineage>
        <taxon>Bacteria</taxon>
        <taxon>Pseudomonadati</taxon>
        <taxon>Pseudomonadota</taxon>
        <taxon>Gammaproteobacteria</taxon>
        <taxon>Cellvibrionales</taxon>
        <taxon>Microbulbiferaceae</taxon>
        <taxon>Microbulbifer</taxon>
    </lineage>
</organism>
<keyword evidence="11" id="KW-1185">Reference proteome</keyword>
<evidence type="ECO:0000256" key="3">
    <source>
        <dbReference type="ARBA" id="ARBA00022722"/>
    </source>
</evidence>
<dbReference type="PANTHER" id="PTHR34405:SF3">
    <property type="entry name" value="CRISPR-ASSOCIATED ENDORIBONUCLEASE CAS2 3"/>
    <property type="match status" value="1"/>
</dbReference>
<dbReference type="Proteomes" id="UP000218427">
    <property type="component" value="Unassembled WGS sequence"/>
</dbReference>
<dbReference type="RefSeq" id="WP_067082594.1">
    <property type="nucleotide sequence ID" value="NZ_LRFG02000002.1"/>
</dbReference>
<dbReference type="HAMAP" id="MF_01471">
    <property type="entry name" value="Cas2"/>
    <property type="match status" value="1"/>
</dbReference>
<comment type="cofactor">
    <cofactor evidence="1 9">
        <name>Mg(2+)</name>
        <dbReference type="ChEBI" id="CHEBI:18420"/>
    </cofactor>
</comment>
<dbReference type="Gene3D" id="3.30.70.240">
    <property type="match status" value="1"/>
</dbReference>
<dbReference type="InterPro" id="IPR019199">
    <property type="entry name" value="Virulence_VapD/CRISPR_Cas2"/>
</dbReference>
<dbReference type="NCBIfam" id="TIGR01573">
    <property type="entry name" value="cas2"/>
    <property type="match status" value="1"/>
</dbReference>
<sequence>MHLLVSYDIKLPKRLRKVHRTMLAYGRPLQYSVFECALKPAQLEALRHELAALIDHEEDSVLILSFGPTCITLGCRPPLLAQPHLFLD</sequence>
<gene>
    <name evidence="9 10" type="primary">cas2</name>
    <name evidence="10" type="ORF">AWR36_006120</name>
</gene>
<evidence type="ECO:0000256" key="4">
    <source>
        <dbReference type="ARBA" id="ARBA00022723"/>
    </source>
</evidence>
<evidence type="ECO:0000313" key="11">
    <source>
        <dbReference type="Proteomes" id="UP000218427"/>
    </source>
</evidence>
<dbReference type="SUPFAM" id="SSF143430">
    <property type="entry name" value="TTP0101/SSO1404-like"/>
    <property type="match status" value="1"/>
</dbReference>
<evidence type="ECO:0000256" key="1">
    <source>
        <dbReference type="ARBA" id="ARBA00001946"/>
    </source>
</evidence>
<keyword evidence="5 9" id="KW-0255">Endonuclease</keyword>